<protein>
    <recommendedName>
        <fullName evidence="3">Leucine rich repeat variant domain-containing protein</fullName>
    </recommendedName>
</protein>
<feature type="region of interest" description="Disordered" evidence="1">
    <location>
        <begin position="68"/>
        <end position="192"/>
    </location>
</feature>
<feature type="compositionally biased region" description="Low complexity" evidence="1">
    <location>
        <begin position="146"/>
        <end position="172"/>
    </location>
</feature>
<accession>A0A5Q2ME18</accession>
<name>A0A5Q2ME18_9ACTN</name>
<dbReference type="RefSeq" id="WP_153652129.1">
    <property type="nucleotide sequence ID" value="NZ_CP045737.1"/>
</dbReference>
<keyword evidence="2" id="KW-1133">Transmembrane helix</keyword>
<feature type="compositionally biased region" description="Low complexity" evidence="1">
    <location>
        <begin position="82"/>
        <end position="123"/>
    </location>
</feature>
<feature type="compositionally biased region" description="Low complexity" evidence="1">
    <location>
        <begin position="243"/>
        <end position="262"/>
    </location>
</feature>
<evidence type="ECO:0000256" key="1">
    <source>
        <dbReference type="SAM" id="MobiDB-lite"/>
    </source>
</evidence>
<feature type="domain" description="Leucine rich repeat variant" evidence="3">
    <location>
        <begin position="5"/>
        <end position="63"/>
    </location>
</feature>
<evidence type="ECO:0000313" key="4">
    <source>
        <dbReference type="EMBL" id="QGG40858.1"/>
    </source>
</evidence>
<dbReference type="EMBL" id="CP045737">
    <property type="protein sequence ID" value="QGG40858.1"/>
    <property type="molecule type" value="Genomic_DNA"/>
</dbReference>
<evidence type="ECO:0000256" key="2">
    <source>
        <dbReference type="SAM" id="Phobius"/>
    </source>
</evidence>
<feature type="transmembrane region" description="Helical" evidence="2">
    <location>
        <begin position="199"/>
        <end position="221"/>
    </location>
</feature>
<sequence>MASEDLVREAQDPSTSAARLAELAQADRALWPAIAVHPAAYPGLLEWLGQQGDPTVSAVLAMRSSSSAASPAPTEVIPQQVQPSAEQPTAEQPAAQQPAVEEPVAQAPVSPVAEPVVPSQPAEQSYQPVEPTQSYQPVEPTQSYEPVQPTQTFQPVQPSAPAAYAAPADPSYGSVPPGGAAPTGSEPGGNGEDGSKKNFWLLAGMIAAVIVLIGAAAFGAIQVFGGDDDGDDKDEASSSYTKAPLETTEPAPTTTAPTTAAPSVDPGASGASPAFCTQYKELQDETLDSMGGGSDIGKLTESFGRLADAYDDLEDEAPAEVKGDVAVMSDYFDTFKDPSKVDPSDLSGKIREFTDAAQKVSQYYVSNCI</sequence>
<evidence type="ECO:0000259" key="3">
    <source>
        <dbReference type="Pfam" id="PF25591"/>
    </source>
</evidence>
<gene>
    <name evidence="4" type="ORF">GEV26_05505</name>
</gene>
<keyword evidence="2" id="KW-0472">Membrane</keyword>
<proteinExistence type="predicted"/>
<dbReference type="Pfam" id="PF25591">
    <property type="entry name" value="LRV_2"/>
    <property type="match status" value="1"/>
</dbReference>
<dbReference type="Proteomes" id="UP000392064">
    <property type="component" value="Chromosome"/>
</dbReference>
<organism evidence="4 5">
    <name type="scientific">Aeromicrobium yanjiei</name>
    <dbReference type="NCBI Taxonomy" id="2662028"/>
    <lineage>
        <taxon>Bacteria</taxon>
        <taxon>Bacillati</taxon>
        <taxon>Actinomycetota</taxon>
        <taxon>Actinomycetes</taxon>
        <taxon>Propionibacteriales</taxon>
        <taxon>Nocardioidaceae</taxon>
        <taxon>Aeromicrobium</taxon>
    </lineage>
</organism>
<reference evidence="4 5" key="1">
    <citation type="submission" date="2019-11" db="EMBL/GenBank/DDBJ databases">
        <authorList>
            <person name="Li J."/>
        </authorList>
    </citation>
    <scope>NUCLEOTIDE SEQUENCE [LARGE SCALE GENOMIC DNA]</scope>
    <source>
        <strain evidence="4 5">MF47</strain>
    </source>
</reference>
<dbReference type="InterPro" id="IPR057893">
    <property type="entry name" value="LRV_2"/>
</dbReference>
<keyword evidence="5" id="KW-1185">Reference proteome</keyword>
<feature type="compositionally biased region" description="Polar residues" evidence="1">
    <location>
        <begin position="124"/>
        <end position="145"/>
    </location>
</feature>
<keyword evidence="2" id="KW-0812">Transmembrane</keyword>
<dbReference type="AlphaFoldDB" id="A0A5Q2ME18"/>
<dbReference type="KEGG" id="aef:GEV26_05505"/>
<feature type="region of interest" description="Disordered" evidence="1">
    <location>
        <begin position="230"/>
        <end position="272"/>
    </location>
</feature>
<evidence type="ECO:0000313" key="5">
    <source>
        <dbReference type="Proteomes" id="UP000392064"/>
    </source>
</evidence>